<keyword evidence="2" id="KW-1185">Reference proteome</keyword>
<dbReference type="AlphaFoldDB" id="B8CQN5"/>
<protein>
    <submittedName>
        <fullName evidence="1">Uncharacterized protein</fullName>
    </submittedName>
</protein>
<evidence type="ECO:0000313" key="1">
    <source>
        <dbReference type="EMBL" id="ACJ30501.1"/>
    </source>
</evidence>
<sequence length="80" mass="9379">MGRYLATNSHYRLTQYTHSPSNKYEEDNFVWGAEGGTHVKSRAGRKRFAPWLDSLLQVWAKRHDLGQAKLDMWHSHDFSC</sequence>
<dbReference type="EMBL" id="CP000472">
    <property type="protein sequence ID" value="ACJ30501.1"/>
    <property type="molecule type" value="Genomic_DNA"/>
</dbReference>
<name>B8CQN5_SHEPW</name>
<dbReference type="STRING" id="225849.swp_3823"/>
<dbReference type="KEGG" id="swp:swp_3823"/>
<organism evidence="1 2">
    <name type="scientific">Shewanella piezotolerans (strain WP3 / JCM 13877)</name>
    <dbReference type="NCBI Taxonomy" id="225849"/>
    <lineage>
        <taxon>Bacteria</taxon>
        <taxon>Pseudomonadati</taxon>
        <taxon>Pseudomonadota</taxon>
        <taxon>Gammaproteobacteria</taxon>
        <taxon>Alteromonadales</taxon>
        <taxon>Shewanellaceae</taxon>
        <taxon>Shewanella</taxon>
    </lineage>
</organism>
<gene>
    <name evidence="1" type="ordered locus">swp_3823</name>
</gene>
<dbReference type="Proteomes" id="UP000000753">
    <property type="component" value="Chromosome"/>
</dbReference>
<dbReference type="RefSeq" id="WP_020913844.1">
    <property type="nucleotide sequence ID" value="NC_011566.1"/>
</dbReference>
<evidence type="ECO:0000313" key="2">
    <source>
        <dbReference type="Proteomes" id="UP000000753"/>
    </source>
</evidence>
<proteinExistence type="predicted"/>
<reference evidence="1 2" key="1">
    <citation type="journal article" date="2008" name="PLoS ONE">
        <title>Environmental adaptation: genomic analysis of the piezotolerant and psychrotolerant deep-sea iron reducing bacterium Shewanella piezotolerans WP3.</title>
        <authorList>
            <person name="Wang F."/>
            <person name="Wang J."/>
            <person name="Jian H."/>
            <person name="Zhang B."/>
            <person name="Li S."/>
            <person name="Wang F."/>
            <person name="Zeng X."/>
            <person name="Gao L."/>
            <person name="Bartlett D.H."/>
            <person name="Yu J."/>
            <person name="Hu S."/>
            <person name="Xiao X."/>
        </authorList>
    </citation>
    <scope>NUCLEOTIDE SEQUENCE [LARGE SCALE GENOMIC DNA]</scope>
    <source>
        <strain evidence="2">WP3 / JCM 13877</strain>
    </source>
</reference>
<dbReference type="HOGENOM" id="CLU_2587786_0_0_6"/>
<accession>B8CQN5</accession>